<feature type="domain" description="C3H1-type" evidence="12">
    <location>
        <begin position="297"/>
        <end position="322"/>
    </location>
</feature>
<keyword evidence="3" id="KW-0540">Nuclease</keyword>
<evidence type="ECO:0000256" key="4">
    <source>
        <dbReference type="ARBA" id="ARBA00022723"/>
    </source>
</evidence>
<dbReference type="InterPro" id="IPR021869">
    <property type="entry name" value="RNase_Zc3h12_NYN"/>
</dbReference>
<gene>
    <name evidence="13" type="ORF">NHX12_001468</name>
</gene>
<dbReference type="InterPro" id="IPR040757">
    <property type="entry name" value="Regnase_1/ZC3H12_C"/>
</dbReference>
<evidence type="ECO:0000259" key="12">
    <source>
        <dbReference type="PROSITE" id="PS50103"/>
    </source>
</evidence>
<dbReference type="Pfam" id="PF18561">
    <property type="entry name" value="Regnase_1_C"/>
    <property type="match status" value="1"/>
</dbReference>
<evidence type="ECO:0000256" key="6">
    <source>
        <dbReference type="ARBA" id="ARBA00022771"/>
    </source>
</evidence>
<keyword evidence="5" id="KW-0255">Endonuclease</keyword>
<comment type="similarity">
    <text evidence="2">Belongs to the ZC3H12 family.</text>
</comment>
<dbReference type="InterPro" id="IPR040546">
    <property type="entry name" value="Rege-1_UBA-like"/>
</dbReference>
<evidence type="ECO:0000256" key="8">
    <source>
        <dbReference type="ARBA" id="ARBA00022833"/>
    </source>
</evidence>
<evidence type="ECO:0000256" key="5">
    <source>
        <dbReference type="ARBA" id="ARBA00022759"/>
    </source>
</evidence>
<dbReference type="GO" id="GO:0016787">
    <property type="term" value="F:hydrolase activity"/>
    <property type="evidence" value="ECO:0007669"/>
    <property type="project" value="UniProtKB-KW"/>
</dbReference>
<dbReference type="GO" id="GO:0004521">
    <property type="term" value="F:RNA endonuclease activity"/>
    <property type="evidence" value="ECO:0007669"/>
    <property type="project" value="TreeGrafter"/>
</dbReference>
<dbReference type="Gene3D" id="3.40.50.11980">
    <property type="match status" value="1"/>
</dbReference>
<dbReference type="FunFam" id="3.40.50.11980:FF:000001">
    <property type="entry name" value="ZC3H12A isoform 1"/>
    <property type="match status" value="1"/>
</dbReference>
<feature type="region of interest" description="Disordered" evidence="11">
    <location>
        <begin position="45"/>
        <end position="131"/>
    </location>
</feature>
<evidence type="ECO:0000313" key="13">
    <source>
        <dbReference type="EMBL" id="KAJ3597953.1"/>
    </source>
</evidence>
<evidence type="ECO:0000256" key="11">
    <source>
        <dbReference type="SAM" id="MobiDB-lite"/>
    </source>
</evidence>
<comment type="caution">
    <text evidence="13">The sequence shown here is derived from an EMBL/GenBank/DDBJ whole genome shotgun (WGS) entry which is preliminary data.</text>
</comment>
<dbReference type="Pfam" id="PF11977">
    <property type="entry name" value="RNase_Zc3h12a"/>
    <property type="match status" value="1"/>
</dbReference>
<dbReference type="CDD" id="cd18729">
    <property type="entry name" value="PIN_Zc3h12-like"/>
    <property type="match status" value="1"/>
</dbReference>
<dbReference type="OrthoDB" id="392925at2759"/>
<proteinExistence type="inferred from homology"/>
<dbReference type="GO" id="GO:0008270">
    <property type="term" value="F:zinc ion binding"/>
    <property type="evidence" value="ECO:0007669"/>
    <property type="project" value="UniProtKB-KW"/>
</dbReference>
<organism evidence="13 14">
    <name type="scientific">Muraenolepis orangiensis</name>
    <name type="common">Patagonian moray cod</name>
    <dbReference type="NCBI Taxonomy" id="630683"/>
    <lineage>
        <taxon>Eukaryota</taxon>
        <taxon>Metazoa</taxon>
        <taxon>Chordata</taxon>
        <taxon>Craniata</taxon>
        <taxon>Vertebrata</taxon>
        <taxon>Euteleostomi</taxon>
        <taxon>Actinopterygii</taxon>
        <taxon>Neopterygii</taxon>
        <taxon>Teleostei</taxon>
        <taxon>Neoteleostei</taxon>
        <taxon>Acanthomorphata</taxon>
        <taxon>Zeiogadaria</taxon>
        <taxon>Gadariae</taxon>
        <taxon>Gadiformes</taxon>
        <taxon>Muraenolepidoidei</taxon>
        <taxon>Muraenolepididae</taxon>
        <taxon>Muraenolepis</taxon>
    </lineage>
</organism>
<keyword evidence="4 10" id="KW-0479">Metal-binding</keyword>
<comment type="cofactor">
    <cofactor evidence="1">
        <name>Mg(2+)</name>
        <dbReference type="ChEBI" id="CHEBI:18420"/>
    </cofactor>
</comment>
<feature type="region of interest" description="Disordered" evidence="11">
    <location>
        <begin position="1"/>
        <end position="22"/>
    </location>
</feature>
<evidence type="ECO:0000256" key="1">
    <source>
        <dbReference type="ARBA" id="ARBA00001946"/>
    </source>
</evidence>
<dbReference type="GO" id="GO:0061158">
    <property type="term" value="P:3'-UTR-mediated mRNA destabilization"/>
    <property type="evidence" value="ECO:0007669"/>
    <property type="project" value="TreeGrafter"/>
</dbReference>
<dbReference type="EMBL" id="JANIIK010000109">
    <property type="protein sequence ID" value="KAJ3597953.1"/>
    <property type="molecule type" value="Genomic_DNA"/>
</dbReference>
<dbReference type="InterPro" id="IPR000571">
    <property type="entry name" value="Znf_CCCH"/>
</dbReference>
<evidence type="ECO:0000256" key="3">
    <source>
        <dbReference type="ARBA" id="ARBA00022722"/>
    </source>
</evidence>
<feature type="zinc finger region" description="C3H1-type" evidence="10">
    <location>
        <begin position="297"/>
        <end position="322"/>
    </location>
</feature>
<dbReference type="GO" id="GO:0036464">
    <property type="term" value="C:cytoplasmic ribonucleoprotein granule"/>
    <property type="evidence" value="ECO:0007669"/>
    <property type="project" value="TreeGrafter"/>
</dbReference>
<keyword evidence="6 10" id="KW-0863">Zinc-finger</keyword>
<dbReference type="PROSITE" id="PS50103">
    <property type="entry name" value="ZF_C3H1"/>
    <property type="match status" value="1"/>
</dbReference>
<name>A0A9Q0E0Y0_9TELE</name>
<feature type="compositionally biased region" description="Pro residues" evidence="11">
    <location>
        <begin position="104"/>
        <end position="115"/>
    </location>
</feature>
<dbReference type="GO" id="GO:0003729">
    <property type="term" value="F:mRNA binding"/>
    <property type="evidence" value="ECO:0007669"/>
    <property type="project" value="TreeGrafter"/>
</dbReference>
<evidence type="ECO:0000256" key="10">
    <source>
        <dbReference type="PROSITE-ProRule" id="PRU00723"/>
    </source>
</evidence>
<feature type="compositionally biased region" description="Basic and acidic residues" evidence="11">
    <location>
        <begin position="81"/>
        <end position="90"/>
    </location>
</feature>
<dbReference type="GO" id="GO:0005634">
    <property type="term" value="C:nucleus"/>
    <property type="evidence" value="ECO:0007669"/>
    <property type="project" value="TreeGrafter"/>
</dbReference>
<dbReference type="PANTHER" id="PTHR12876">
    <property type="entry name" value="N4BP1-RELATED"/>
    <property type="match status" value="1"/>
</dbReference>
<evidence type="ECO:0000256" key="2">
    <source>
        <dbReference type="ARBA" id="ARBA00010922"/>
    </source>
</evidence>
<protein>
    <recommendedName>
        <fullName evidence="12">C3H1-type domain-containing protein</fullName>
    </recommendedName>
</protein>
<dbReference type="Proteomes" id="UP001148018">
    <property type="component" value="Unassembled WGS sequence"/>
</dbReference>
<evidence type="ECO:0000256" key="7">
    <source>
        <dbReference type="ARBA" id="ARBA00022801"/>
    </source>
</evidence>
<evidence type="ECO:0000256" key="9">
    <source>
        <dbReference type="ARBA" id="ARBA00022842"/>
    </source>
</evidence>
<dbReference type="Pfam" id="PF18039">
    <property type="entry name" value="UBA_6"/>
    <property type="match status" value="1"/>
</dbReference>
<keyword evidence="7" id="KW-0378">Hydrolase</keyword>
<evidence type="ECO:0000313" key="14">
    <source>
        <dbReference type="Proteomes" id="UP001148018"/>
    </source>
</evidence>
<keyword evidence="9" id="KW-0460">Magnesium</keyword>
<accession>A0A9Q0E0Y0</accession>
<reference evidence="13" key="1">
    <citation type="submission" date="2022-07" db="EMBL/GenBank/DDBJ databases">
        <title>Chromosome-level genome of Muraenolepis orangiensis.</title>
        <authorList>
            <person name="Kim J."/>
        </authorList>
    </citation>
    <scope>NUCLEOTIDE SEQUENCE</scope>
    <source>
        <strain evidence="13">KU_S4_2022</strain>
        <tissue evidence="13">Muscle</tissue>
    </source>
</reference>
<feature type="region of interest" description="Disordered" evidence="11">
    <location>
        <begin position="408"/>
        <end position="434"/>
    </location>
</feature>
<sequence length="555" mass="61326">MTQPGPGPGPVRDLSPGPPLEEADLLRMDFFRKLGFSPGEVKATLRRLGPTTDTNSVLGELVGSKTPQLAGRPPPPPDPDVAGHRDDRGGRPGGRAAGGALSTPSPPPLAPPPPSAVLRMEERSNEEDEDELKAVVIDGSNVAMSHGNKEVFSCQGILLAVNYFLLRGHTAITVFVPSWRKEQPRPDAQITDQYVLTELEKRKILVFTPSRRVSGKRVVCYDDRYIVRLAYDSDAVIVSNDTYQDLQAERPEWRKCIEERLLMYSFVNDKFMPPDDPLGRHGPSLDNFLRKRPLVSEPNKPLCPYDKKCTYGMKCKFYHPERANQAYSSLADELRERARISTAKPAKKYQLLPRGSHFDPGPVSNPRTLDLETEPWPYLEPQGSARPAAVTENALIFRDGGRITKNHAAATPSQKDWPGPACPSHHPYSGLSQDSGLGSYESQFSCDSPLPWSRPPQPSVYLEGPGPHSARVPCSLSGLPPHPGGPSCAYREPASHPWARSPPGFDPDRLDLRKKLHAIFNPYQVDAVMEMFPHLMDAQKLAAEILKLKAQGEVF</sequence>
<dbReference type="AlphaFoldDB" id="A0A9Q0E0Y0"/>
<keyword evidence="14" id="KW-1185">Reference proteome</keyword>
<dbReference type="PANTHER" id="PTHR12876:SF10">
    <property type="entry name" value="ENDORIBONUCLEASE ZC3H12A"/>
    <property type="match status" value="1"/>
</dbReference>
<keyword evidence="8 10" id="KW-0862">Zinc</keyword>
<dbReference type="InterPro" id="IPR051101">
    <property type="entry name" value="ZC3H12/N4BP1_RNase_Reg"/>
</dbReference>